<evidence type="ECO:0000256" key="1">
    <source>
        <dbReference type="SAM" id="Phobius"/>
    </source>
</evidence>
<gene>
    <name evidence="2" type="ORF">A3J50_01360</name>
</gene>
<keyword evidence="1" id="KW-1133">Transmembrane helix</keyword>
<organism evidence="2 3">
    <name type="scientific">Candidatus Woykebacteria bacterium RIFCSPHIGHO2_02_FULL_43_16b</name>
    <dbReference type="NCBI Taxonomy" id="1802601"/>
    <lineage>
        <taxon>Bacteria</taxon>
        <taxon>Candidatus Woykeibacteriota</taxon>
    </lineage>
</organism>
<dbReference type="AlphaFoldDB" id="A0A1G1WM46"/>
<evidence type="ECO:0000313" key="2">
    <source>
        <dbReference type="EMBL" id="OGY28743.1"/>
    </source>
</evidence>
<dbReference type="Proteomes" id="UP000177821">
    <property type="component" value="Unassembled WGS sequence"/>
</dbReference>
<feature type="transmembrane region" description="Helical" evidence="1">
    <location>
        <begin position="20"/>
        <end position="39"/>
    </location>
</feature>
<name>A0A1G1WM46_9BACT</name>
<feature type="transmembrane region" description="Helical" evidence="1">
    <location>
        <begin position="45"/>
        <end position="67"/>
    </location>
</feature>
<keyword evidence="1" id="KW-0472">Membrane</keyword>
<reference evidence="2 3" key="1">
    <citation type="journal article" date="2016" name="Nat. Commun.">
        <title>Thousands of microbial genomes shed light on interconnected biogeochemical processes in an aquifer system.</title>
        <authorList>
            <person name="Anantharaman K."/>
            <person name="Brown C.T."/>
            <person name="Hug L.A."/>
            <person name="Sharon I."/>
            <person name="Castelle C.J."/>
            <person name="Probst A.J."/>
            <person name="Thomas B.C."/>
            <person name="Singh A."/>
            <person name="Wilkins M.J."/>
            <person name="Karaoz U."/>
            <person name="Brodie E.L."/>
            <person name="Williams K.H."/>
            <person name="Hubbard S.S."/>
            <person name="Banfield J.F."/>
        </authorList>
    </citation>
    <scope>NUCLEOTIDE SEQUENCE [LARGE SCALE GENOMIC DNA]</scope>
</reference>
<protein>
    <submittedName>
        <fullName evidence="2">Uncharacterized protein</fullName>
    </submittedName>
</protein>
<evidence type="ECO:0000313" key="3">
    <source>
        <dbReference type="Proteomes" id="UP000177821"/>
    </source>
</evidence>
<accession>A0A1G1WM46</accession>
<comment type="caution">
    <text evidence="2">The sequence shown here is derived from an EMBL/GenBank/DDBJ whole genome shotgun (WGS) entry which is preliminary data.</text>
</comment>
<dbReference type="EMBL" id="MHCX01000045">
    <property type="protein sequence ID" value="OGY28743.1"/>
    <property type="molecule type" value="Genomic_DNA"/>
</dbReference>
<proteinExistence type="predicted"/>
<sequence length="72" mass="7945">MENEKNDSKQVKTSKQVTKVVNNSAIYGLAVIGALVYYLQHATSFTDGIIGIGKAVFWPAVVIYKVLEMLKL</sequence>
<keyword evidence="1" id="KW-0812">Transmembrane</keyword>